<proteinExistence type="predicted"/>
<evidence type="ECO:0000313" key="3">
    <source>
        <dbReference type="Proteomes" id="UP000315295"/>
    </source>
</evidence>
<name>A0A540KMV9_MALBA</name>
<organism evidence="2 3">
    <name type="scientific">Malus baccata</name>
    <name type="common">Siberian crab apple</name>
    <name type="synonym">Pyrus baccata</name>
    <dbReference type="NCBI Taxonomy" id="106549"/>
    <lineage>
        <taxon>Eukaryota</taxon>
        <taxon>Viridiplantae</taxon>
        <taxon>Streptophyta</taxon>
        <taxon>Embryophyta</taxon>
        <taxon>Tracheophyta</taxon>
        <taxon>Spermatophyta</taxon>
        <taxon>Magnoliopsida</taxon>
        <taxon>eudicotyledons</taxon>
        <taxon>Gunneridae</taxon>
        <taxon>Pentapetalae</taxon>
        <taxon>rosids</taxon>
        <taxon>fabids</taxon>
        <taxon>Rosales</taxon>
        <taxon>Rosaceae</taxon>
        <taxon>Amygdaloideae</taxon>
        <taxon>Maleae</taxon>
        <taxon>Malus</taxon>
    </lineage>
</organism>
<evidence type="ECO:0000256" key="1">
    <source>
        <dbReference type="SAM" id="Phobius"/>
    </source>
</evidence>
<dbReference type="Proteomes" id="UP000315295">
    <property type="component" value="Unassembled WGS sequence"/>
</dbReference>
<comment type="caution">
    <text evidence="2">The sequence shown here is derived from an EMBL/GenBank/DDBJ whole genome shotgun (WGS) entry which is preliminary data.</text>
</comment>
<evidence type="ECO:0000313" key="2">
    <source>
        <dbReference type="EMBL" id="TQD75561.1"/>
    </source>
</evidence>
<sequence>MPSLSAFSVTPAMVRNAVQSNVFVKTDEWVEVQRSHICFLSGSPTTDRRGVVIGVVGTVVIVSIHGGRYGKDRRLRGWSGIGNDSHSTYM</sequence>
<reference evidence="2 3" key="1">
    <citation type="journal article" date="2019" name="G3 (Bethesda)">
        <title>Sequencing of a Wild Apple (Malus baccata) Genome Unravels the Differences Between Cultivated and Wild Apple Species Regarding Disease Resistance and Cold Tolerance.</title>
        <authorList>
            <person name="Chen X."/>
        </authorList>
    </citation>
    <scope>NUCLEOTIDE SEQUENCE [LARGE SCALE GENOMIC DNA]</scope>
    <source>
        <strain evidence="3">cv. Shandingzi</strain>
        <tissue evidence="2">Leaves</tissue>
    </source>
</reference>
<feature type="transmembrane region" description="Helical" evidence="1">
    <location>
        <begin position="50"/>
        <end position="67"/>
    </location>
</feature>
<dbReference type="EMBL" id="VIEB01001089">
    <property type="protein sequence ID" value="TQD75561.1"/>
    <property type="molecule type" value="Genomic_DNA"/>
</dbReference>
<keyword evidence="1" id="KW-0812">Transmembrane</keyword>
<keyword evidence="1" id="KW-0472">Membrane</keyword>
<dbReference type="AlphaFoldDB" id="A0A540KMV9"/>
<protein>
    <submittedName>
        <fullName evidence="2">Uncharacterized protein</fullName>
    </submittedName>
</protein>
<accession>A0A540KMV9</accession>
<gene>
    <name evidence="2" type="ORF">C1H46_038904</name>
</gene>
<keyword evidence="3" id="KW-1185">Reference proteome</keyword>
<keyword evidence="1" id="KW-1133">Transmembrane helix</keyword>